<dbReference type="AlphaFoldDB" id="A0A8T0I0Y5"/>
<sequence length="106" mass="12391">DRLVPVSIVTLIDSVLHGYLFIHDRLPVEFLEFWDVAIDVVWRCLANRRWSQNRLVELQQIRADNEGSGSGGIQLRMAYQPDDYRCYFCVLYSHFLRTAALPLAYD</sequence>
<evidence type="ECO:0000313" key="2">
    <source>
        <dbReference type="Proteomes" id="UP000822688"/>
    </source>
</evidence>
<reference evidence="1" key="1">
    <citation type="submission" date="2020-06" db="EMBL/GenBank/DDBJ databases">
        <title>WGS assembly of Ceratodon purpureus strain R40.</title>
        <authorList>
            <person name="Carey S.B."/>
            <person name="Jenkins J."/>
            <person name="Shu S."/>
            <person name="Lovell J.T."/>
            <person name="Sreedasyam A."/>
            <person name="Maumus F."/>
            <person name="Tiley G.P."/>
            <person name="Fernandez-Pozo N."/>
            <person name="Barry K."/>
            <person name="Chen C."/>
            <person name="Wang M."/>
            <person name="Lipzen A."/>
            <person name="Daum C."/>
            <person name="Saski C.A."/>
            <person name="Payton A.C."/>
            <person name="Mcbreen J.C."/>
            <person name="Conrad R.E."/>
            <person name="Kollar L.M."/>
            <person name="Olsson S."/>
            <person name="Huttunen S."/>
            <person name="Landis J.B."/>
            <person name="Wickett N.J."/>
            <person name="Johnson M.G."/>
            <person name="Rensing S.A."/>
            <person name="Grimwood J."/>
            <person name="Schmutz J."/>
            <person name="Mcdaniel S.F."/>
        </authorList>
    </citation>
    <scope>NUCLEOTIDE SEQUENCE</scope>
    <source>
        <strain evidence="1">R40</strain>
    </source>
</reference>
<dbReference type="Proteomes" id="UP000822688">
    <property type="component" value="Chromosome 5"/>
</dbReference>
<evidence type="ECO:0000313" key="1">
    <source>
        <dbReference type="EMBL" id="KAG0576687.1"/>
    </source>
</evidence>
<name>A0A8T0I0Y5_CERPU</name>
<accession>A0A8T0I0Y5</accession>
<comment type="caution">
    <text evidence="1">The sequence shown here is derived from an EMBL/GenBank/DDBJ whole genome shotgun (WGS) entry which is preliminary data.</text>
</comment>
<keyword evidence="2" id="KW-1185">Reference proteome</keyword>
<organism evidence="1 2">
    <name type="scientific">Ceratodon purpureus</name>
    <name type="common">Fire moss</name>
    <name type="synonym">Dicranum purpureum</name>
    <dbReference type="NCBI Taxonomy" id="3225"/>
    <lineage>
        <taxon>Eukaryota</taxon>
        <taxon>Viridiplantae</taxon>
        <taxon>Streptophyta</taxon>
        <taxon>Embryophyta</taxon>
        <taxon>Bryophyta</taxon>
        <taxon>Bryophytina</taxon>
        <taxon>Bryopsida</taxon>
        <taxon>Dicranidae</taxon>
        <taxon>Pseudoditrichales</taxon>
        <taxon>Ditrichaceae</taxon>
        <taxon>Ceratodon</taxon>
    </lineage>
</organism>
<proteinExistence type="predicted"/>
<protein>
    <submittedName>
        <fullName evidence="1">Uncharacterized protein</fullName>
    </submittedName>
</protein>
<feature type="non-terminal residue" evidence="1">
    <location>
        <position position="1"/>
    </location>
</feature>
<dbReference type="EMBL" id="CM026425">
    <property type="protein sequence ID" value="KAG0576687.1"/>
    <property type="molecule type" value="Genomic_DNA"/>
</dbReference>
<gene>
    <name evidence="1" type="ORF">KC19_5G099700</name>
</gene>